<dbReference type="EMBL" id="WBVM01000001">
    <property type="protein sequence ID" value="KAB2813189.1"/>
    <property type="molecule type" value="Genomic_DNA"/>
</dbReference>
<dbReference type="PANTHER" id="PTHR30055">
    <property type="entry name" value="HTH-TYPE TRANSCRIPTIONAL REGULATOR RUTR"/>
    <property type="match status" value="1"/>
</dbReference>
<keyword evidence="3 5" id="KW-0238">DNA-binding</keyword>
<dbReference type="InterPro" id="IPR050109">
    <property type="entry name" value="HTH-type_TetR-like_transc_reg"/>
</dbReference>
<dbReference type="Gene3D" id="1.10.10.60">
    <property type="entry name" value="Homeodomain-like"/>
    <property type="match status" value="1"/>
</dbReference>
<dbReference type="AlphaFoldDB" id="A0A7J5E4L0"/>
<feature type="DNA-binding region" description="H-T-H motif" evidence="5">
    <location>
        <begin position="36"/>
        <end position="55"/>
    </location>
</feature>
<dbReference type="SUPFAM" id="SSF48498">
    <property type="entry name" value="Tetracyclin repressor-like, C-terminal domain"/>
    <property type="match status" value="1"/>
</dbReference>
<dbReference type="Pfam" id="PF00440">
    <property type="entry name" value="TetR_N"/>
    <property type="match status" value="1"/>
</dbReference>
<dbReference type="Pfam" id="PF02909">
    <property type="entry name" value="TetR_C_1"/>
    <property type="match status" value="1"/>
</dbReference>
<dbReference type="PANTHER" id="PTHR30055:SF151">
    <property type="entry name" value="TRANSCRIPTIONAL REGULATORY PROTEIN"/>
    <property type="match status" value="1"/>
</dbReference>
<organism evidence="7 8">
    <name type="scientific">Nocardioides simplex</name>
    <name type="common">Arthrobacter simplex</name>
    <dbReference type="NCBI Taxonomy" id="2045"/>
    <lineage>
        <taxon>Bacteria</taxon>
        <taxon>Bacillati</taxon>
        <taxon>Actinomycetota</taxon>
        <taxon>Actinomycetes</taxon>
        <taxon>Propionibacteriales</taxon>
        <taxon>Nocardioidaceae</taxon>
        <taxon>Pimelobacter</taxon>
    </lineage>
</organism>
<sequence length="222" mass="23788">MPRVPPRSPSRTPLSPERIVVAAVEVADRDGLGAVSMRNVGKALGVEAMSLYHHVAGKEALLDALVEWVFAGIDLPEPGEPWRPAMRRRAASARDRLAAHPWAVGLIESRSAPGPTLLRHHDAVLGSLRAGGFSVADAAHAFSVIDAYVYGFVVTEVNLPFDSQAEVADIAAAMMETMPEGDYPHLTELIVSHALQPGYDHTSEFGFGLDLILDGLARLVEA</sequence>
<gene>
    <name evidence="7" type="ORF">F9L07_16060</name>
</gene>
<dbReference type="InterPro" id="IPR003012">
    <property type="entry name" value="Tet_transcr_reg_TetR"/>
</dbReference>
<protein>
    <submittedName>
        <fullName evidence="7">TetR/AcrR family transcriptional regulator</fullName>
    </submittedName>
</protein>
<feature type="domain" description="HTH tetR-type" evidence="6">
    <location>
        <begin position="13"/>
        <end position="73"/>
    </location>
</feature>
<evidence type="ECO:0000256" key="1">
    <source>
        <dbReference type="ARBA" id="ARBA00022491"/>
    </source>
</evidence>
<dbReference type="PRINTS" id="PR00400">
    <property type="entry name" value="TETREPRESSOR"/>
</dbReference>
<dbReference type="InterPro" id="IPR036271">
    <property type="entry name" value="Tet_transcr_reg_TetR-rel_C_sf"/>
</dbReference>
<keyword evidence="1" id="KW-0678">Repressor</keyword>
<dbReference type="GO" id="GO:0003700">
    <property type="term" value="F:DNA-binding transcription factor activity"/>
    <property type="evidence" value="ECO:0007669"/>
    <property type="project" value="TreeGrafter"/>
</dbReference>
<dbReference type="Gene3D" id="1.10.357.10">
    <property type="entry name" value="Tetracycline Repressor, domain 2"/>
    <property type="match status" value="1"/>
</dbReference>
<evidence type="ECO:0000256" key="5">
    <source>
        <dbReference type="PROSITE-ProRule" id="PRU00335"/>
    </source>
</evidence>
<dbReference type="PROSITE" id="PS50977">
    <property type="entry name" value="HTH_TETR_2"/>
    <property type="match status" value="1"/>
</dbReference>
<dbReference type="GO" id="GO:0046677">
    <property type="term" value="P:response to antibiotic"/>
    <property type="evidence" value="ECO:0007669"/>
    <property type="project" value="InterPro"/>
</dbReference>
<evidence type="ECO:0000313" key="7">
    <source>
        <dbReference type="EMBL" id="KAB2813189.1"/>
    </source>
</evidence>
<dbReference type="Proteomes" id="UP000449906">
    <property type="component" value="Unassembled WGS sequence"/>
</dbReference>
<evidence type="ECO:0000256" key="2">
    <source>
        <dbReference type="ARBA" id="ARBA00023015"/>
    </source>
</evidence>
<evidence type="ECO:0000313" key="8">
    <source>
        <dbReference type="Proteomes" id="UP000449906"/>
    </source>
</evidence>
<dbReference type="SUPFAM" id="SSF46689">
    <property type="entry name" value="Homeodomain-like"/>
    <property type="match status" value="1"/>
</dbReference>
<proteinExistence type="predicted"/>
<dbReference type="InterPro" id="IPR009057">
    <property type="entry name" value="Homeodomain-like_sf"/>
</dbReference>
<keyword evidence="2" id="KW-0805">Transcription regulation</keyword>
<dbReference type="InterPro" id="IPR004111">
    <property type="entry name" value="Repressor_TetR_C"/>
</dbReference>
<dbReference type="InterPro" id="IPR001647">
    <property type="entry name" value="HTH_TetR"/>
</dbReference>
<evidence type="ECO:0000259" key="6">
    <source>
        <dbReference type="PROSITE" id="PS50977"/>
    </source>
</evidence>
<evidence type="ECO:0000256" key="3">
    <source>
        <dbReference type="ARBA" id="ARBA00023125"/>
    </source>
</evidence>
<keyword evidence="4" id="KW-0804">Transcription</keyword>
<reference evidence="7 8" key="1">
    <citation type="submission" date="2019-09" db="EMBL/GenBank/DDBJ databases">
        <title>Pimelobacter sp. isolated from Paulinella.</title>
        <authorList>
            <person name="Jeong S.E."/>
        </authorList>
    </citation>
    <scope>NUCLEOTIDE SEQUENCE [LARGE SCALE GENOMIC DNA]</scope>
    <source>
        <strain evidence="7 8">Pch-N</strain>
    </source>
</reference>
<comment type="caution">
    <text evidence="7">The sequence shown here is derived from an EMBL/GenBank/DDBJ whole genome shotgun (WGS) entry which is preliminary data.</text>
</comment>
<dbReference type="GO" id="GO:0000976">
    <property type="term" value="F:transcription cis-regulatory region binding"/>
    <property type="evidence" value="ECO:0007669"/>
    <property type="project" value="TreeGrafter"/>
</dbReference>
<accession>A0A7J5E4L0</accession>
<evidence type="ECO:0000256" key="4">
    <source>
        <dbReference type="ARBA" id="ARBA00023163"/>
    </source>
</evidence>
<dbReference type="GO" id="GO:0045892">
    <property type="term" value="P:negative regulation of DNA-templated transcription"/>
    <property type="evidence" value="ECO:0007669"/>
    <property type="project" value="InterPro"/>
</dbReference>
<name>A0A7J5E4L0_NOCSI</name>